<dbReference type="InterPro" id="IPR035901">
    <property type="entry name" value="GIY-YIG_endonuc_sf"/>
</dbReference>
<organism evidence="3 4">
    <name type="scientific">Marinifilum flexuosum</name>
    <dbReference type="NCBI Taxonomy" id="1117708"/>
    <lineage>
        <taxon>Bacteria</taxon>
        <taxon>Pseudomonadati</taxon>
        <taxon>Bacteroidota</taxon>
        <taxon>Bacteroidia</taxon>
        <taxon>Marinilabiliales</taxon>
        <taxon>Marinifilaceae</taxon>
    </lineage>
</organism>
<comment type="caution">
    <text evidence="3">The sequence shown here is derived from an EMBL/GenBank/DDBJ whole genome shotgun (WGS) entry which is preliminary data.</text>
</comment>
<dbReference type="PROSITE" id="PS50164">
    <property type="entry name" value="GIY_YIG"/>
    <property type="match status" value="1"/>
</dbReference>
<feature type="domain" description="GIY-YIG" evidence="2">
    <location>
        <begin position="1"/>
        <end position="75"/>
    </location>
</feature>
<proteinExistence type="inferred from homology"/>
<dbReference type="EMBL" id="RAPQ01000009">
    <property type="protein sequence ID" value="RKE02533.1"/>
    <property type="molecule type" value="Genomic_DNA"/>
</dbReference>
<dbReference type="Pfam" id="PF01541">
    <property type="entry name" value="GIY-YIG"/>
    <property type="match status" value="1"/>
</dbReference>
<evidence type="ECO:0000313" key="3">
    <source>
        <dbReference type="EMBL" id="RKE02533.1"/>
    </source>
</evidence>
<keyword evidence="4" id="KW-1185">Reference proteome</keyword>
<dbReference type="InterPro" id="IPR050190">
    <property type="entry name" value="UPF0213_domain"/>
</dbReference>
<dbReference type="Gene3D" id="3.40.1440.10">
    <property type="entry name" value="GIY-YIG endonuclease"/>
    <property type="match status" value="1"/>
</dbReference>
<keyword evidence="3" id="KW-0255">Endonuclease</keyword>
<sequence>MYCVYILQSQMDQSYYIGYTSNIENRLTYHNQGRSRYTRKKIPWLLMYSEKYNSKRDALIREKFLKKQKSRVFIEELIFSSN</sequence>
<dbReference type="SUPFAM" id="SSF82771">
    <property type="entry name" value="GIY-YIG endonuclease"/>
    <property type="match status" value="1"/>
</dbReference>
<reference evidence="3 4" key="1">
    <citation type="submission" date="2018-09" db="EMBL/GenBank/DDBJ databases">
        <title>Genomic Encyclopedia of Archaeal and Bacterial Type Strains, Phase II (KMG-II): from individual species to whole genera.</title>
        <authorList>
            <person name="Goeker M."/>
        </authorList>
    </citation>
    <scope>NUCLEOTIDE SEQUENCE [LARGE SCALE GENOMIC DNA]</scope>
    <source>
        <strain evidence="3 4">DSM 21950</strain>
    </source>
</reference>
<protein>
    <submittedName>
        <fullName evidence="3">Putative endonuclease</fullName>
    </submittedName>
</protein>
<dbReference type="OrthoDB" id="677560at2"/>
<accession>A0A419X4A1</accession>
<keyword evidence="3" id="KW-0378">Hydrolase</keyword>
<evidence type="ECO:0000259" key="2">
    <source>
        <dbReference type="PROSITE" id="PS50164"/>
    </source>
</evidence>
<dbReference type="RefSeq" id="WP_120240391.1">
    <property type="nucleotide sequence ID" value="NZ_CANNEC010000001.1"/>
</dbReference>
<dbReference type="CDD" id="cd10449">
    <property type="entry name" value="GIY-YIG_SLX1_like"/>
    <property type="match status" value="1"/>
</dbReference>
<keyword evidence="3" id="KW-0540">Nuclease</keyword>
<evidence type="ECO:0000313" key="4">
    <source>
        <dbReference type="Proteomes" id="UP000284531"/>
    </source>
</evidence>
<dbReference type="PANTHER" id="PTHR34477:SF1">
    <property type="entry name" value="UPF0213 PROTEIN YHBQ"/>
    <property type="match status" value="1"/>
</dbReference>
<evidence type="ECO:0000256" key="1">
    <source>
        <dbReference type="ARBA" id="ARBA00007435"/>
    </source>
</evidence>
<dbReference type="PANTHER" id="PTHR34477">
    <property type="entry name" value="UPF0213 PROTEIN YHBQ"/>
    <property type="match status" value="1"/>
</dbReference>
<dbReference type="InterPro" id="IPR000305">
    <property type="entry name" value="GIY-YIG_endonuc"/>
</dbReference>
<name>A0A419X4A1_9BACT</name>
<dbReference type="GO" id="GO:0004519">
    <property type="term" value="F:endonuclease activity"/>
    <property type="evidence" value="ECO:0007669"/>
    <property type="project" value="UniProtKB-KW"/>
</dbReference>
<dbReference type="Proteomes" id="UP000284531">
    <property type="component" value="Unassembled WGS sequence"/>
</dbReference>
<gene>
    <name evidence="3" type="ORF">BXY64_2628</name>
</gene>
<dbReference type="AlphaFoldDB" id="A0A419X4A1"/>
<comment type="similarity">
    <text evidence="1">Belongs to the UPF0213 family.</text>
</comment>